<dbReference type="FunFam" id="3.30.565.10:FF:000006">
    <property type="entry name" value="Sensor histidine kinase WalK"/>
    <property type="match status" value="1"/>
</dbReference>
<evidence type="ECO:0000256" key="6">
    <source>
        <dbReference type="ARBA" id="ARBA00022692"/>
    </source>
</evidence>
<dbReference type="CDD" id="cd00075">
    <property type="entry name" value="HATPase"/>
    <property type="match status" value="1"/>
</dbReference>
<keyword evidence="13" id="KW-0175">Coiled coil</keyword>
<gene>
    <name evidence="17" type="ORF">HYN43_023795</name>
</gene>
<dbReference type="EC" id="2.7.13.3" evidence="3"/>
<keyword evidence="12" id="KW-0472">Membrane</keyword>
<keyword evidence="8" id="KW-0418">Kinase</keyword>
<dbReference type="Pfam" id="PF08448">
    <property type="entry name" value="PAS_4"/>
    <property type="match status" value="2"/>
</dbReference>
<dbReference type="PANTHER" id="PTHR42878:SF7">
    <property type="entry name" value="SENSOR HISTIDINE KINASE GLRK"/>
    <property type="match status" value="1"/>
</dbReference>
<evidence type="ECO:0000256" key="9">
    <source>
        <dbReference type="ARBA" id="ARBA00022840"/>
    </source>
</evidence>
<dbReference type="GO" id="GO:0030295">
    <property type="term" value="F:protein kinase activator activity"/>
    <property type="evidence" value="ECO:0007669"/>
    <property type="project" value="TreeGrafter"/>
</dbReference>
<evidence type="ECO:0000259" key="14">
    <source>
        <dbReference type="PROSITE" id="PS50109"/>
    </source>
</evidence>
<evidence type="ECO:0000256" key="8">
    <source>
        <dbReference type="ARBA" id="ARBA00022777"/>
    </source>
</evidence>
<evidence type="ECO:0000256" key="4">
    <source>
        <dbReference type="ARBA" id="ARBA00022553"/>
    </source>
</evidence>
<keyword evidence="11" id="KW-0902">Two-component regulatory system</keyword>
<evidence type="ECO:0000256" key="11">
    <source>
        <dbReference type="ARBA" id="ARBA00023012"/>
    </source>
</evidence>
<feature type="coiled-coil region" evidence="13">
    <location>
        <begin position="137"/>
        <end position="178"/>
    </location>
</feature>
<dbReference type="InterPro" id="IPR036890">
    <property type="entry name" value="HATPase_C_sf"/>
</dbReference>
<keyword evidence="10" id="KW-1133">Transmembrane helix</keyword>
<dbReference type="CDD" id="cd00082">
    <property type="entry name" value="HisKA"/>
    <property type="match status" value="1"/>
</dbReference>
<dbReference type="InterPro" id="IPR035965">
    <property type="entry name" value="PAS-like_dom_sf"/>
</dbReference>
<dbReference type="SMART" id="SM00091">
    <property type="entry name" value="PAS"/>
    <property type="match status" value="3"/>
</dbReference>
<evidence type="ECO:0000313" key="18">
    <source>
        <dbReference type="Proteomes" id="UP000270046"/>
    </source>
</evidence>
<dbReference type="EMBL" id="CP032869">
    <property type="protein sequence ID" value="AYL98122.1"/>
    <property type="molecule type" value="Genomic_DNA"/>
</dbReference>
<dbReference type="PANTHER" id="PTHR42878">
    <property type="entry name" value="TWO-COMPONENT HISTIDINE KINASE"/>
    <property type="match status" value="1"/>
</dbReference>
<dbReference type="InterPro" id="IPR000700">
    <property type="entry name" value="PAS-assoc_C"/>
</dbReference>
<keyword evidence="7" id="KW-0547">Nucleotide-binding</keyword>
<dbReference type="InterPro" id="IPR000014">
    <property type="entry name" value="PAS"/>
</dbReference>
<dbReference type="SUPFAM" id="SSF47384">
    <property type="entry name" value="Homodimeric domain of signal transducing histidine kinase"/>
    <property type="match status" value="1"/>
</dbReference>
<dbReference type="Pfam" id="PF00989">
    <property type="entry name" value="PAS"/>
    <property type="match status" value="1"/>
</dbReference>
<dbReference type="InterPro" id="IPR050351">
    <property type="entry name" value="BphY/WalK/GraS-like"/>
</dbReference>
<dbReference type="Gene3D" id="3.30.565.10">
    <property type="entry name" value="Histidine kinase-like ATPase, C-terminal domain"/>
    <property type="match status" value="1"/>
</dbReference>
<dbReference type="GO" id="GO:0016020">
    <property type="term" value="C:membrane"/>
    <property type="evidence" value="ECO:0007669"/>
    <property type="project" value="UniProtKB-SubCell"/>
</dbReference>
<dbReference type="Gene3D" id="3.30.450.20">
    <property type="entry name" value="PAS domain"/>
    <property type="match status" value="3"/>
</dbReference>
<dbReference type="InterPro" id="IPR003661">
    <property type="entry name" value="HisK_dim/P_dom"/>
</dbReference>
<dbReference type="GO" id="GO:0006355">
    <property type="term" value="P:regulation of DNA-templated transcription"/>
    <property type="evidence" value="ECO:0007669"/>
    <property type="project" value="InterPro"/>
</dbReference>
<evidence type="ECO:0000256" key="1">
    <source>
        <dbReference type="ARBA" id="ARBA00000085"/>
    </source>
</evidence>
<dbReference type="GO" id="GO:0000155">
    <property type="term" value="F:phosphorelay sensor kinase activity"/>
    <property type="evidence" value="ECO:0007669"/>
    <property type="project" value="InterPro"/>
</dbReference>
<dbReference type="NCBIfam" id="TIGR00229">
    <property type="entry name" value="sensory_box"/>
    <property type="match status" value="1"/>
</dbReference>
<reference evidence="17 18" key="1">
    <citation type="submission" date="2018-10" db="EMBL/GenBank/DDBJ databases">
        <title>Genome sequencing of Mucilaginibacter sp. HYN0043.</title>
        <authorList>
            <person name="Kim M."/>
            <person name="Yi H."/>
        </authorList>
    </citation>
    <scope>NUCLEOTIDE SEQUENCE [LARGE SCALE GENOMIC DNA]</scope>
    <source>
        <strain evidence="17 18">HYN0043</strain>
    </source>
</reference>
<dbReference type="KEGG" id="muh:HYN43_023795"/>
<evidence type="ECO:0000313" key="17">
    <source>
        <dbReference type="EMBL" id="AYL98122.1"/>
    </source>
</evidence>
<keyword evidence="18" id="KW-1185">Reference proteome</keyword>
<evidence type="ECO:0000256" key="7">
    <source>
        <dbReference type="ARBA" id="ARBA00022741"/>
    </source>
</evidence>
<dbReference type="Gene3D" id="1.10.287.130">
    <property type="match status" value="1"/>
</dbReference>
<feature type="domain" description="PAC" evidence="16">
    <location>
        <begin position="405"/>
        <end position="457"/>
    </location>
</feature>
<proteinExistence type="predicted"/>
<feature type="domain" description="PAS" evidence="15">
    <location>
        <begin position="325"/>
        <end position="370"/>
    </location>
</feature>
<keyword evidence="9" id="KW-0067">ATP-binding</keyword>
<dbReference type="GO" id="GO:0000156">
    <property type="term" value="F:phosphorelay response regulator activity"/>
    <property type="evidence" value="ECO:0007669"/>
    <property type="project" value="TreeGrafter"/>
</dbReference>
<sequence>MITDHGLLQILSRSKDATAVYDDENLRIRFANDAMLTIWGKNISVVGKTFEEAIPEIAGQPFGGLLKTVWKTGETYKATEMPATLVIDGEQKTSFFDFEYCAIKNLVGDTIAILHTAADVSDRKHAREQLGIKHIREQELMDELSASSDRIQRANDDLSAINRDLNASNENISRLNTRLLESEMDFRRLVAQAPVAILVFRGPELVIELANPPMLEILHKDASIVGRPILDSMPELRGEPAVALIFEVYRTGKGSNGYDVPVKMMHHGVTEIRYFNFCYRPLLDNGVVVGVMDLAVEVTDQVLARMNLEAIIAEKTTLEENLRANERRLQGILDTMAEGVVIVDHSGRPIYANPMAQKIMGLSETQFLDRAYNDTKWQNERLDGSLLPIENHPMQVVLQTGMAIYDQEIGVVFPDREKIFISVNAAPLIDAHEQVSGCIVTFTDVTNRIKTLREKDDFISVASHELKTPLTSLKASLQILSRLIPADAGMQAKMVQQANRSMDKLSDLVNVLLNTNKVSQGQFQIHKTTFILADLISDCCQHVRTTGTHTVRLEGDLQLEIMADEQLIDQVIVNLVNNAVKYAPDSKDIIIDVRRETDAVKISVTDFGPGIPAEKQKHIFDRYYRAEHNIQVSGIGLGLYICAEIIRKHGGRIGVISELGKGSTLWFTLPLI</sequence>
<dbReference type="InterPro" id="IPR004358">
    <property type="entry name" value="Sig_transdc_His_kin-like_C"/>
</dbReference>
<accession>A0A494W467</accession>
<dbReference type="GO" id="GO:0005524">
    <property type="term" value="F:ATP binding"/>
    <property type="evidence" value="ECO:0007669"/>
    <property type="project" value="UniProtKB-KW"/>
</dbReference>
<keyword evidence="5" id="KW-0808">Transferase</keyword>
<dbReference type="InterPro" id="IPR013656">
    <property type="entry name" value="PAS_4"/>
</dbReference>
<dbReference type="Proteomes" id="UP000270046">
    <property type="component" value="Chromosome"/>
</dbReference>
<dbReference type="SUPFAM" id="SSF55874">
    <property type="entry name" value="ATPase domain of HSP90 chaperone/DNA topoisomerase II/histidine kinase"/>
    <property type="match status" value="1"/>
</dbReference>
<dbReference type="RefSeq" id="WP_119406403.1">
    <property type="nucleotide sequence ID" value="NZ_CP032869.1"/>
</dbReference>
<dbReference type="InterPro" id="IPR005467">
    <property type="entry name" value="His_kinase_dom"/>
</dbReference>
<dbReference type="CDD" id="cd00130">
    <property type="entry name" value="PAS"/>
    <property type="match status" value="1"/>
</dbReference>
<feature type="domain" description="Histidine kinase" evidence="14">
    <location>
        <begin position="461"/>
        <end position="672"/>
    </location>
</feature>
<dbReference type="InterPro" id="IPR013767">
    <property type="entry name" value="PAS_fold"/>
</dbReference>
<evidence type="ECO:0000256" key="3">
    <source>
        <dbReference type="ARBA" id="ARBA00012438"/>
    </source>
</evidence>
<evidence type="ECO:0000259" key="16">
    <source>
        <dbReference type="PROSITE" id="PS50113"/>
    </source>
</evidence>
<dbReference type="InterPro" id="IPR003594">
    <property type="entry name" value="HATPase_dom"/>
</dbReference>
<evidence type="ECO:0000256" key="13">
    <source>
        <dbReference type="SAM" id="Coils"/>
    </source>
</evidence>
<dbReference type="SMART" id="SM00388">
    <property type="entry name" value="HisKA"/>
    <property type="match status" value="1"/>
</dbReference>
<dbReference type="SMART" id="SM00387">
    <property type="entry name" value="HATPase_c"/>
    <property type="match status" value="1"/>
</dbReference>
<organism evidence="17 18">
    <name type="scientific">Mucilaginibacter celer</name>
    <dbReference type="NCBI Taxonomy" id="2305508"/>
    <lineage>
        <taxon>Bacteria</taxon>
        <taxon>Pseudomonadati</taxon>
        <taxon>Bacteroidota</taxon>
        <taxon>Sphingobacteriia</taxon>
        <taxon>Sphingobacteriales</taxon>
        <taxon>Sphingobacteriaceae</taxon>
        <taxon>Mucilaginibacter</taxon>
    </lineage>
</organism>
<keyword evidence="4" id="KW-0597">Phosphoprotein</keyword>
<name>A0A494W467_9SPHI</name>
<dbReference type="InterPro" id="IPR036097">
    <property type="entry name" value="HisK_dim/P_sf"/>
</dbReference>
<dbReference type="PROSITE" id="PS50113">
    <property type="entry name" value="PAC"/>
    <property type="match status" value="1"/>
</dbReference>
<evidence type="ECO:0000256" key="10">
    <source>
        <dbReference type="ARBA" id="ARBA00022989"/>
    </source>
</evidence>
<comment type="catalytic activity">
    <reaction evidence="1">
        <text>ATP + protein L-histidine = ADP + protein N-phospho-L-histidine.</text>
        <dbReference type="EC" id="2.7.13.3"/>
    </reaction>
</comment>
<dbReference type="PROSITE" id="PS50112">
    <property type="entry name" value="PAS"/>
    <property type="match status" value="1"/>
</dbReference>
<dbReference type="OrthoDB" id="741455at2"/>
<protein>
    <recommendedName>
        <fullName evidence="3">histidine kinase</fullName>
        <ecNumber evidence="3">2.7.13.3</ecNumber>
    </recommendedName>
</protein>
<evidence type="ECO:0000259" key="15">
    <source>
        <dbReference type="PROSITE" id="PS50112"/>
    </source>
</evidence>
<dbReference type="GO" id="GO:0007234">
    <property type="term" value="P:osmosensory signaling via phosphorelay pathway"/>
    <property type="evidence" value="ECO:0007669"/>
    <property type="project" value="TreeGrafter"/>
</dbReference>
<comment type="subcellular location">
    <subcellularLocation>
        <location evidence="2">Membrane</location>
        <topology evidence="2">Multi-pass membrane protein</topology>
    </subcellularLocation>
</comment>
<dbReference type="PROSITE" id="PS50109">
    <property type="entry name" value="HIS_KIN"/>
    <property type="match status" value="1"/>
</dbReference>
<dbReference type="AlphaFoldDB" id="A0A494W467"/>
<evidence type="ECO:0000256" key="12">
    <source>
        <dbReference type="ARBA" id="ARBA00023136"/>
    </source>
</evidence>
<dbReference type="PRINTS" id="PR00344">
    <property type="entry name" value="BCTRLSENSOR"/>
</dbReference>
<dbReference type="Pfam" id="PF00512">
    <property type="entry name" value="HisKA"/>
    <property type="match status" value="1"/>
</dbReference>
<dbReference type="SUPFAM" id="SSF55785">
    <property type="entry name" value="PYP-like sensor domain (PAS domain)"/>
    <property type="match status" value="3"/>
</dbReference>
<evidence type="ECO:0000256" key="5">
    <source>
        <dbReference type="ARBA" id="ARBA00022679"/>
    </source>
</evidence>
<dbReference type="Pfam" id="PF02518">
    <property type="entry name" value="HATPase_c"/>
    <property type="match status" value="1"/>
</dbReference>
<keyword evidence="6" id="KW-0812">Transmembrane</keyword>
<evidence type="ECO:0000256" key="2">
    <source>
        <dbReference type="ARBA" id="ARBA00004141"/>
    </source>
</evidence>